<dbReference type="Pfam" id="PF00723">
    <property type="entry name" value="Glyco_hydro_15"/>
    <property type="match status" value="1"/>
</dbReference>
<dbReference type="InterPro" id="IPR012341">
    <property type="entry name" value="6hp_glycosidase-like_sf"/>
</dbReference>
<dbReference type="Gene3D" id="1.50.10.10">
    <property type="match status" value="1"/>
</dbReference>
<protein>
    <submittedName>
        <fullName evidence="2">GH15 family glucan-1,4-alpha-glucosidase</fullName>
    </submittedName>
</protein>
<comment type="caution">
    <text evidence="2">The sequence shown here is derived from an EMBL/GenBank/DDBJ whole genome shotgun (WGS) entry which is preliminary data.</text>
</comment>
<dbReference type="OrthoDB" id="3902805at2"/>
<sequence length="620" mass="70072">MGTLDMGLIGNCRTSALVDRNANIVWWCYPYFDSDPLCSALLEPRGQLDETEHAEMAHAYRAEQNAGAFAGREGPQGMIGIVLEGGQPVEQRYERNSAVLLTRIADGQGNAIEIIDFAPRFYMFGRMFSPAMLVRIIRKVAGRPRIALQIRPTADYGKRRAEARCGAHHISFAGGSQSMRLTTDASVSAVIDESPFYLHDSITLLMGPDETLEGVPHEVGRSFYENTRKYWADWVRSLAIPFEWQDVVIRSAITLKLNVFEDTGAVIAAVTTSIPEAPHTVRNWDYRYCWLRDAYFVVHVLNRLGATRTMERYLGFILNIVADSRDAPMQPCYGIRRQAVLEENIAPGLAGYRGMGPVRIGNQAYRQIQNDVFGSAILATNQSFFDARLERPADQAIFQDMERLGEQAIRYYKEPDAGIWELRGSQRVHTFSSIMCWAACDRLASIARRLGLPERAAYWQEHAEIIHREICDKAWNAEMNTFVSTFGGDRLDASLLLMGEFNFLKSDDPRFVGTVAAVEKHLRRGDFLLRYDEEDDFGLPETAFLVCTLWWILALAQIGQKARARELFEKVLAHRNHLGLLSEDVAPETGELWGNFPQTYSMVGLIQCAMRLSIHWDAAY</sequence>
<dbReference type="GO" id="GO:0004553">
    <property type="term" value="F:hydrolase activity, hydrolyzing O-glycosyl compounds"/>
    <property type="evidence" value="ECO:0007669"/>
    <property type="project" value="TreeGrafter"/>
</dbReference>
<evidence type="ECO:0000313" key="2">
    <source>
        <dbReference type="EMBL" id="TCS39202.1"/>
    </source>
</evidence>
<dbReference type="EMBL" id="SLZQ01000001">
    <property type="protein sequence ID" value="TCS39202.1"/>
    <property type="molecule type" value="Genomic_DNA"/>
</dbReference>
<dbReference type="InterPro" id="IPR011613">
    <property type="entry name" value="GH15-like"/>
</dbReference>
<keyword evidence="3" id="KW-1185">Reference proteome</keyword>
<dbReference type="RefSeq" id="WP_132256390.1">
    <property type="nucleotide sequence ID" value="NZ_SLZQ01000001.1"/>
</dbReference>
<dbReference type="InterPro" id="IPR008928">
    <property type="entry name" value="6-hairpin_glycosidase_sf"/>
</dbReference>
<accession>A0A4R3I105</accession>
<proteinExistence type="predicted"/>
<dbReference type="GO" id="GO:0005975">
    <property type="term" value="P:carbohydrate metabolic process"/>
    <property type="evidence" value="ECO:0007669"/>
    <property type="project" value="InterPro"/>
</dbReference>
<gene>
    <name evidence="2" type="ORF">EDC30_101154</name>
</gene>
<evidence type="ECO:0000259" key="1">
    <source>
        <dbReference type="Pfam" id="PF00723"/>
    </source>
</evidence>
<evidence type="ECO:0000313" key="3">
    <source>
        <dbReference type="Proteomes" id="UP000295382"/>
    </source>
</evidence>
<dbReference type="PANTHER" id="PTHR31616:SF0">
    <property type="entry name" value="GLUCAN 1,4-ALPHA-GLUCOSIDASE"/>
    <property type="match status" value="1"/>
</dbReference>
<dbReference type="SUPFAM" id="SSF48208">
    <property type="entry name" value="Six-hairpin glycosidases"/>
    <property type="match status" value="1"/>
</dbReference>
<organism evidence="2 3">
    <name type="scientific">Paucimonas lemoignei</name>
    <name type="common">Pseudomonas lemoignei</name>
    <dbReference type="NCBI Taxonomy" id="29443"/>
    <lineage>
        <taxon>Bacteria</taxon>
        <taxon>Pseudomonadati</taxon>
        <taxon>Pseudomonadota</taxon>
        <taxon>Betaproteobacteria</taxon>
        <taxon>Burkholderiales</taxon>
        <taxon>Burkholderiaceae</taxon>
        <taxon>Paucimonas</taxon>
    </lineage>
</organism>
<name>A0A4R3I105_PAULE</name>
<dbReference type="AlphaFoldDB" id="A0A4R3I105"/>
<dbReference type="Proteomes" id="UP000295382">
    <property type="component" value="Unassembled WGS sequence"/>
</dbReference>
<dbReference type="PANTHER" id="PTHR31616">
    <property type="entry name" value="TREHALASE"/>
    <property type="match status" value="1"/>
</dbReference>
<reference evidence="2 3" key="1">
    <citation type="submission" date="2019-03" db="EMBL/GenBank/DDBJ databases">
        <title>Genomic Encyclopedia of Type Strains, Phase IV (KMG-IV): sequencing the most valuable type-strain genomes for metagenomic binning, comparative biology and taxonomic classification.</title>
        <authorList>
            <person name="Goeker M."/>
        </authorList>
    </citation>
    <scope>NUCLEOTIDE SEQUENCE [LARGE SCALE GENOMIC DNA]</scope>
    <source>
        <strain evidence="2 3">DSM 7445</strain>
    </source>
</reference>
<feature type="domain" description="GH15-like" evidence="1">
    <location>
        <begin position="246"/>
        <end position="609"/>
    </location>
</feature>